<dbReference type="SUPFAM" id="SSF53474">
    <property type="entry name" value="alpha/beta-Hydrolases"/>
    <property type="match status" value="1"/>
</dbReference>
<keyword evidence="3" id="KW-1185">Reference proteome</keyword>
<proteinExistence type="predicted"/>
<evidence type="ECO:0000313" key="3">
    <source>
        <dbReference type="Proteomes" id="UP001202961"/>
    </source>
</evidence>
<organism evidence="2 3">
    <name type="scientific">Aporhodopirellula aestuarii</name>
    <dbReference type="NCBI Taxonomy" id="2950107"/>
    <lineage>
        <taxon>Bacteria</taxon>
        <taxon>Pseudomonadati</taxon>
        <taxon>Planctomycetota</taxon>
        <taxon>Planctomycetia</taxon>
        <taxon>Pirellulales</taxon>
        <taxon>Pirellulaceae</taxon>
        <taxon>Aporhodopirellula</taxon>
    </lineage>
</organism>
<dbReference type="PANTHER" id="PTHR12277">
    <property type="entry name" value="ALPHA/BETA HYDROLASE DOMAIN-CONTAINING PROTEIN"/>
    <property type="match status" value="1"/>
</dbReference>
<gene>
    <name evidence="2" type="ORF">NB063_04625</name>
</gene>
<name>A0ABT0TZ64_9BACT</name>
<dbReference type="EMBL" id="JAMQBK010000014">
    <property type="protein sequence ID" value="MCM2369903.1"/>
    <property type="molecule type" value="Genomic_DNA"/>
</dbReference>
<evidence type="ECO:0000313" key="2">
    <source>
        <dbReference type="EMBL" id="MCM2369903.1"/>
    </source>
</evidence>
<accession>A0ABT0TZ64</accession>
<reference evidence="2 3" key="1">
    <citation type="journal article" date="2022" name="Syst. Appl. Microbiol.">
        <title>Rhodopirellula aestuarii sp. nov., a novel member of the genus Rhodopirellula isolated from brackish sediments collected in the Tagus River estuary, Portugal.</title>
        <authorList>
            <person name="Vitorino I.R."/>
            <person name="Klimek D."/>
            <person name="Calusinska M."/>
            <person name="Lobo-da-Cunha A."/>
            <person name="Vasconcelos V."/>
            <person name="Lage O.M."/>
        </authorList>
    </citation>
    <scope>NUCLEOTIDE SEQUENCE [LARGE SCALE GENOMIC DNA]</scope>
    <source>
        <strain evidence="2 3">ICT_H3.1</strain>
    </source>
</reference>
<comment type="caution">
    <text evidence="2">The sequence shown here is derived from an EMBL/GenBank/DDBJ whole genome shotgun (WGS) entry which is preliminary data.</text>
</comment>
<feature type="region of interest" description="Disordered" evidence="1">
    <location>
        <begin position="1"/>
        <end position="31"/>
    </location>
</feature>
<evidence type="ECO:0000256" key="1">
    <source>
        <dbReference type="SAM" id="MobiDB-lite"/>
    </source>
</evidence>
<sequence length="521" mass="56809">MAALDQRITDFDAADIPTTNDSPLDDHRVRDPREVLPEVEMPGKAAPTSGIGKGLANQLFGDAGDRATIEKERKDALKELYQDGRAAPVTISANGRELRGNFFSVAGHNLRGNDFQVDTTRPAVLLLTGSHGSAEDQGFDVASFYAGNGANVLSVNYGGFGGSDANDVGELTVNQDGQAMLEYLVGLGYDPENIILHGFSMGATVAAQLEAQYESNGICFRGQVQDRPMPSANDGVIGHSTILGRLGGAALAKRGLGRMSGKKALLELSNPATRKVVATEGNEDEKGEFAKRGESMRDKLVEAGHQVTGTSTGGDHMDHEAMLETHRDPLLDLVRIDLTGQQDWLPPQEDPYLQQIRLLDTTIEVISSEIKEAYRPIFSELTLGENAEHPVDERRAALERAWRRMLAVEDGIEQFREAGGDALRRYNHDSILFAGYARNIEDRKQRAINAFAEIEGATSETLGELALVELNQLLPRIQELTTELNTAGGPAIENSPLEDEILRLAKRCHTLETMIEFNDHE</sequence>
<dbReference type="InterPro" id="IPR029058">
    <property type="entry name" value="AB_hydrolase_fold"/>
</dbReference>
<dbReference type="Proteomes" id="UP001202961">
    <property type="component" value="Unassembled WGS sequence"/>
</dbReference>
<evidence type="ECO:0008006" key="4">
    <source>
        <dbReference type="Google" id="ProtNLM"/>
    </source>
</evidence>
<dbReference type="Gene3D" id="3.40.50.1820">
    <property type="entry name" value="alpha/beta hydrolase"/>
    <property type="match status" value="1"/>
</dbReference>
<dbReference type="PANTHER" id="PTHR12277:SF81">
    <property type="entry name" value="PROTEIN ABHD13"/>
    <property type="match status" value="1"/>
</dbReference>
<protein>
    <recommendedName>
        <fullName evidence="4">Alpha/beta hydrolase</fullName>
    </recommendedName>
</protein>